<dbReference type="EMBL" id="LKMD01000101">
    <property type="protein sequence ID" value="PIA99132.1"/>
    <property type="molecule type" value="Genomic_DNA"/>
</dbReference>
<proteinExistence type="predicted"/>
<organism evidence="1 2">
    <name type="scientific">Cercospora beticola</name>
    <name type="common">Sugarbeet leaf spot fungus</name>
    <dbReference type="NCBI Taxonomy" id="122368"/>
    <lineage>
        <taxon>Eukaryota</taxon>
        <taxon>Fungi</taxon>
        <taxon>Dikarya</taxon>
        <taxon>Ascomycota</taxon>
        <taxon>Pezizomycotina</taxon>
        <taxon>Dothideomycetes</taxon>
        <taxon>Dothideomycetidae</taxon>
        <taxon>Mycosphaerellales</taxon>
        <taxon>Mycosphaerellaceae</taxon>
        <taxon>Cercospora</taxon>
    </lineage>
</organism>
<evidence type="ECO:0000313" key="2">
    <source>
        <dbReference type="Proteomes" id="UP000230605"/>
    </source>
</evidence>
<dbReference type="AlphaFoldDB" id="A0A2G5I3R2"/>
<gene>
    <name evidence="1" type="ORF">CB0940_02738</name>
</gene>
<sequence>MDTSHRMDHLHLRDGHSWHRAILRMDDRRQVGATWEGARGCDLRILDHCSAGRDAMLREKLAGDVLQHRSRKHCTQPANHQISLTVSSSDAKANEESPLGSMELACDIVTAVALLKAAVSDQNGGLNTARVLLHDHEQHASDSTVIIPVADSCSKRREHSHGLVSMKT</sequence>
<comment type="caution">
    <text evidence="1">The sequence shown here is derived from an EMBL/GenBank/DDBJ whole genome shotgun (WGS) entry which is preliminary data.</text>
</comment>
<name>A0A2G5I3R2_CERBT</name>
<protein>
    <submittedName>
        <fullName evidence="1">Uncharacterized protein</fullName>
    </submittedName>
</protein>
<accession>A0A2G5I3R2</accession>
<evidence type="ECO:0000313" key="1">
    <source>
        <dbReference type="EMBL" id="PIA99132.1"/>
    </source>
</evidence>
<reference evidence="1 2" key="1">
    <citation type="submission" date="2015-10" db="EMBL/GenBank/DDBJ databases">
        <title>The cercosporin biosynthetic gene cluster was horizontally transferred to several fungal lineages and shown to be expanded in Cercospora beticola based on microsynteny with recipient genomes.</title>
        <authorList>
            <person name="De Jonge R."/>
            <person name="Ebert M.K."/>
            <person name="Suttle J.C."/>
            <person name="Jurick Ii W.M."/>
            <person name="Secor G.A."/>
            <person name="Thomma B.P."/>
            <person name="Van De Peer Y."/>
            <person name="Bolton M.D."/>
        </authorList>
    </citation>
    <scope>NUCLEOTIDE SEQUENCE [LARGE SCALE GENOMIC DNA]</scope>
    <source>
        <strain evidence="1 2">09-40</strain>
    </source>
</reference>
<dbReference type="Proteomes" id="UP000230605">
    <property type="component" value="Chromosome 3"/>
</dbReference>